<comment type="cofactor">
    <cofactor evidence="2">
        <name>thiamine diphosphate</name>
        <dbReference type="ChEBI" id="CHEBI:58937"/>
    </cofactor>
</comment>
<comment type="subunit">
    <text evidence="3">Homodimer.</text>
</comment>
<sequence length="162" mass="17084">MTAQRAAATETLKDLAAARALAPPEVLAQAETIRALLVEQVSATGGHLGPNLGVVELTIALHRVFDSPRDALIFDTGHQAYVHKLLTGRSAGFDRLRQPGGLSGYPSRAESVHDWVENSHASTALSYADGLAKARQLAGEQDRAVIAVIGDGALTGAWLGRR</sequence>
<accession>A0A1Z1W2K3</accession>
<keyword evidence="4" id="KW-0808">Transferase</keyword>
<dbReference type="PANTHER" id="PTHR43322:SF5">
    <property type="entry name" value="1-DEOXY-D-XYLULOSE-5-PHOSPHATE SYNTHASE, CHLOROPLASTIC"/>
    <property type="match status" value="1"/>
</dbReference>
<dbReference type="Proteomes" id="UP000195880">
    <property type="component" value="Chromosome"/>
</dbReference>
<dbReference type="GO" id="GO:0019288">
    <property type="term" value="P:isopentenyl diphosphate biosynthetic process, methylerythritol 4-phosphate pathway"/>
    <property type="evidence" value="ECO:0007669"/>
    <property type="project" value="TreeGrafter"/>
</dbReference>
<evidence type="ECO:0000256" key="3">
    <source>
        <dbReference type="ARBA" id="ARBA00011738"/>
    </source>
</evidence>
<dbReference type="Pfam" id="PF13292">
    <property type="entry name" value="DXP_synthase_N"/>
    <property type="match status" value="1"/>
</dbReference>
<dbReference type="PANTHER" id="PTHR43322">
    <property type="entry name" value="1-D-DEOXYXYLULOSE 5-PHOSPHATE SYNTHASE-RELATED"/>
    <property type="match status" value="1"/>
</dbReference>
<dbReference type="GO" id="GO:0000287">
    <property type="term" value="F:magnesium ion binding"/>
    <property type="evidence" value="ECO:0007669"/>
    <property type="project" value="UniProtKB-ARBA"/>
</dbReference>
<evidence type="ECO:0000313" key="9">
    <source>
        <dbReference type="Proteomes" id="UP000195880"/>
    </source>
</evidence>
<dbReference type="EMBL" id="CP021748">
    <property type="protein sequence ID" value="ARX80652.1"/>
    <property type="molecule type" value="Genomic_DNA"/>
</dbReference>
<reference evidence="8 9" key="1">
    <citation type="submission" date="2017-05" db="EMBL/GenBank/DDBJ databases">
        <title>Streptomyces alboflavus Genome sequencing and assembly.</title>
        <authorList>
            <person name="Wang Y."/>
            <person name="Du B."/>
            <person name="Ding Y."/>
            <person name="Liu H."/>
            <person name="Hou Q."/>
            <person name="Liu K."/>
            <person name="Wang C."/>
            <person name="Yao L."/>
        </authorList>
    </citation>
    <scope>NUCLEOTIDE SEQUENCE [LARGE SCALE GENOMIC DNA]</scope>
    <source>
        <strain evidence="8 9">MDJK44</strain>
    </source>
</reference>
<dbReference type="GO" id="GO:0016114">
    <property type="term" value="P:terpenoid biosynthetic process"/>
    <property type="evidence" value="ECO:0007669"/>
    <property type="project" value="InterPro"/>
</dbReference>
<dbReference type="PROSITE" id="PS00801">
    <property type="entry name" value="TRANSKETOLASE_1"/>
    <property type="match status" value="1"/>
</dbReference>
<gene>
    <name evidence="8" type="ORF">SMD44_00050</name>
</gene>
<dbReference type="Gene3D" id="3.40.50.970">
    <property type="match status" value="1"/>
</dbReference>
<protein>
    <submittedName>
        <fullName evidence="8">Uncharacterized protein</fullName>
    </submittedName>
</protein>
<keyword evidence="7" id="KW-0786">Thiamine pyrophosphate</keyword>
<proteinExistence type="predicted"/>
<evidence type="ECO:0000256" key="7">
    <source>
        <dbReference type="ARBA" id="ARBA00023052"/>
    </source>
</evidence>
<dbReference type="GO" id="GO:0005829">
    <property type="term" value="C:cytosol"/>
    <property type="evidence" value="ECO:0007669"/>
    <property type="project" value="TreeGrafter"/>
</dbReference>
<comment type="cofactor">
    <cofactor evidence="1">
        <name>Mg(2+)</name>
        <dbReference type="ChEBI" id="CHEBI:18420"/>
    </cofactor>
</comment>
<keyword evidence="9" id="KW-1185">Reference proteome</keyword>
<evidence type="ECO:0000256" key="4">
    <source>
        <dbReference type="ARBA" id="ARBA00022679"/>
    </source>
</evidence>
<dbReference type="SUPFAM" id="SSF52518">
    <property type="entry name" value="Thiamin diphosphate-binding fold (THDP-binding)"/>
    <property type="match status" value="1"/>
</dbReference>
<dbReference type="InterPro" id="IPR049557">
    <property type="entry name" value="Transketolase_CS"/>
</dbReference>
<evidence type="ECO:0000256" key="1">
    <source>
        <dbReference type="ARBA" id="ARBA00001946"/>
    </source>
</evidence>
<dbReference type="InterPro" id="IPR005477">
    <property type="entry name" value="Dxylulose-5-P_synthase"/>
</dbReference>
<dbReference type="AlphaFoldDB" id="A0A1Z1W2K3"/>
<name>A0A1Z1W2K3_9ACTN</name>
<evidence type="ECO:0000256" key="2">
    <source>
        <dbReference type="ARBA" id="ARBA00001964"/>
    </source>
</evidence>
<evidence type="ECO:0000256" key="6">
    <source>
        <dbReference type="ARBA" id="ARBA00022842"/>
    </source>
</evidence>
<keyword evidence="6" id="KW-0460">Magnesium</keyword>
<organism evidence="8 9">
    <name type="scientific">Streptomyces alboflavus</name>
    <dbReference type="NCBI Taxonomy" id="67267"/>
    <lineage>
        <taxon>Bacteria</taxon>
        <taxon>Bacillati</taxon>
        <taxon>Actinomycetota</taxon>
        <taxon>Actinomycetes</taxon>
        <taxon>Kitasatosporales</taxon>
        <taxon>Streptomycetaceae</taxon>
        <taxon>Streptomyces</taxon>
    </lineage>
</organism>
<dbReference type="GO" id="GO:0008661">
    <property type="term" value="F:1-deoxy-D-xylulose-5-phosphate synthase activity"/>
    <property type="evidence" value="ECO:0007669"/>
    <property type="project" value="InterPro"/>
</dbReference>
<keyword evidence="5" id="KW-0479">Metal-binding</keyword>
<evidence type="ECO:0000256" key="5">
    <source>
        <dbReference type="ARBA" id="ARBA00022723"/>
    </source>
</evidence>
<evidence type="ECO:0000313" key="8">
    <source>
        <dbReference type="EMBL" id="ARX80652.1"/>
    </source>
</evidence>
<dbReference type="InterPro" id="IPR029061">
    <property type="entry name" value="THDP-binding"/>
</dbReference>
<dbReference type="KEGG" id="salf:SMD44_00050"/>